<sequence>MIDWSQMKTAEQKAAEAATAEQARINAAARAYLTSTDWYILRLQETGEPVPPDVLEQRAAARAQVVE</sequence>
<dbReference type="AlphaFoldDB" id="A0A1H6XTJ5"/>
<protein>
    <submittedName>
        <fullName evidence="1">Uncharacterized protein</fullName>
    </submittedName>
</protein>
<dbReference type="EMBL" id="FNYQ01000076">
    <property type="protein sequence ID" value="SEJ31496.1"/>
    <property type="molecule type" value="Genomic_DNA"/>
</dbReference>
<dbReference type="OrthoDB" id="6979451at2"/>
<organism evidence="1 2">
    <name type="scientific">Azotobacter beijerinckii</name>
    <dbReference type="NCBI Taxonomy" id="170623"/>
    <lineage>
        <taxon>Bacteria</taxon>
        <taxon>Pseudomonadati</taxon>
        <taxon>Pseudomonadota</taxon>
        <taxon>Gammaproteobacteria</taxon>
        <taxon>Pseudomonadales</taxon>
        <taxon>Pseudomonadaceae</taxon>
        <taxon>Azotobacter</taxon>
    </lineage>
</organism>
<name>A0A1H6XTJ5_9GAMM</name>
<evidence type="ECO:0000313" key="1">
    <source>
        <dbReference type="EMBL" id="SEJ31496.1"/>
    </source>
</evidence>
<dbReference type="RefSeq" id="WP_090734049.1">
    <property type="nucleotide sequence ID" value="NZ_FNYQ01000076.1"/>
</dbReference>
<evidence type="ECO:0000313" key="2">
    <source>
        <dbReference type="Proteomes" id="UP000199250"/>
    </source>
</evidence>
<reference evidence="1 2" key="1">
    <citation type="submission" date="2016-10" db="EMBL/GenBank/DDBJ databases">
        <authorList>
            <person name="de Groot N.N."/>
        </authorList>
    </citation>
    <scope>NUCLEOTIDE SEQUENCE [LARGE SCALE GENOMIC DNA]</scope>
    <source>
        <strain evidence="1 2">DSM 373</strain>
    </source>
</reference>
<dbReference type="Proteomes" id="UP000199250">
    <property type="component" value="Unassembled WGS sequence"/>
</dbReference>
<accession>A0A1H6XTJ5</accession>
<gene>
    <name evidence="1" type="ORF">SAMN04244572_03508</name>
</gene>
<proteinExistence type="predicted"/>